<evidence type="ECO:0000256" key="1">
    <source>
        <dbReference type="ARBA" id="ARBA00022737"/>
    </source>
</evidence>
<dbReference type="InterPro" id="IPR013105">
    <property type="entry name" value="TPR_2"/>
</dbReference>
<dbReference type="SUPFAM" id="SSF48452">
    <property type="entry name" value="TPR-like"/>
    <property type="match status" value="2"/>
</dbReference>
<feature type="region of interest" description="Disordered" evidence="4">
    <location>
        <begin position="2009"/>
        <end position="2034"/>
    </location>
</feature>
<proteinExistence type="predicted"/>
<keyword evidence="5" id="KW-1133">Transmembrane helix</keyword>
<feature type="transmembrane region" description="Helical" evidence="5">
    <location>
        <begin position="2911"/>
        <end position="2936"/>
    </location>
</feature>
<keyword evidence="5" id="KW-0812">Transmembrane</keyword>
<reference evidence="6" key="1">
    <citation type="submission" date="2021-05" db="EMBL/GenBank/DDBJ databases">
        <title>The genome of the haptophyte Pavlova lutheri (Diacronema luteri, Pavlovales) - a model for lipid biosynthesis in eukaryotic algae.</title>
        <authorList>
            <person name="Hulatt C.J."/>
            <person name="Posewitz M.C."/>
        </authorList>
    </citation>
    <scope>NUCLEOTIDE SEQUENCE</scope>
    <source>
        <strain evidence="6">NIVA-4/92</strain>
    </source>
</reference>
<dbReference type="Gene3D" id="3.15.10.10">
    <property type="entry name" value="Bactericidal permeability-increasing protein, domain 1"/>
    <property type="match status" value="1"/>
</dbReference>
<name>A0A8J6C8Y9_DIALT</name>
<dbReference type="Pfam" id="PF04403">
    <property type="entry name" value="PqiA"/>
    <property type="match status" value="1"/>
</dbReference>
<feature type="transmembrane region" description="Helical" evidence="5">
    <location>
        <begin position="2802"/>
        <end position="2821"/>
    </location>
</feature>
<gene>
    <name evidence="6" type="ORF">KFE25_003614</name>
</gene>
<keyword evidence="7" id="KW-1185">Reference proteome</keyword>
<dbReference type="Pfam" id="PF07719">
    <property type="entry name" value="TPR_2"/>
    <property type="match status" value="1"/>
</dbReference>
<dbReference type="EMBL" id="JAGTXO010000028">
    <property type="protein sequence ID" value="KAG8461045.1"/>
    <property type="molecule type" value="Genomic_DNA"/>
</dbReference>
<feature type="repeat" description="TPR" evidence="3">
    <location>
        <begin position="508"/>
        <end position="541"/>
    </location>
</feature>
<feature type="transmembrane region" description="Helical" evidence="5">
    <location>
        <begin position="2581"/>
        <end position="2600"/>
    </location>
</feature>
<keyword evidence="5" id="KW-0472">Membrane</keyword>
<evidence type="ECO:0000256" key="2">
    <source>
        <dbReference type="ARBA" id="ARBA00022803"/>
    </source>
</evidence>
<dbReference type="InterPro" id="IPR007498">
    <property type="entry name" value="PqiA-like"/>
</dbReference>
<dbReference type="Proteomes" id="UP000751190">
    <property type="component" value="Unassembled WGS sequence"/>
</dbReference>
<dbReference type="SMART" id="SM00028">
    <property type="entry name" value="TPR"/>
    <property type="match status" value="8"/>
</dbReference>
<evidence type="ECO:0000256" key="5">
    <source>
        <dbReference type="SAM" id="Phobius"/>
    </source>
</evidence>
<feature type="repeat" description="TPR" evidence="3">
    <location>
        <begin position="542"/>
        <end position="575"/>
    </location>
</feature>
<sequence>MREAGAAGAAPLAGVAIELEEDDDAPSAELAAFALERPLGEPDRAAGRCLTPAGLGAARRLELRARDSPGYMRFLRQSTMAATKRMPRNSMARFHLALILHRLGDLTRAHVEFQRALECAKSWLVMYMTGETIRENPRTQAFCARITAHVVRVAIEMQGDRFSSAQTVDAFGEAFRWDANAPHIWNDLALMHLQAGECDAARVVLESVVARWPDYIDALSNLAVALLGVGQSDAAVRCLQAVIASSRSHVEALNNYATVLIEEQREPRLAVAMLRAALQWDATQPAVWSNLAVACSRIGMRTEACAALSRACELAPEWETIWLNAASLLSRMPDAVAAASSATPAAAAAAAAAAAGPQPRETRADPAGAGEPGAAQNVAESAAEAARAAVDETPCASSAAARSRSCLRREEIEARVEAQAELLPDARAWAAIAATRMRRWELGAASVPTATRQELRDDCLKASAKALSIDEGNVVAWMHLGLCALHDGLYAKAQGYFLQVLTEQPRLVSGWCNLGMALHLGGQGDEALKAYMRGLELHPDSAQLQNNLGNLYRQRRSWVKAEETYLCAIRAQPSMALAYNNLALLYVQTGHVARARAQFARALELDPTLECALSNMHKLDKLASLPDGALQCGLAGQQPFDTWLFALNVPIPTVAVPLLGGTVDVRDATCTEFVLGAVEVAPLEGERGVRLSLANIHATCAGSYSVTGFITASGTLAASLADSVSLAVELRWGFGGSLGMLDGISATGCSVALALDELRVTGIGVDLLTNLLIRALLPALGEAFSPAVCDAIERVLFGEVLPAALAVAARALEPLLGDQPPGAQLSPQAPPAGAFDWGADGVARRAFGLLNRMLVARELDLNALTRALFARPEEDADLIEGNSTAEVAIVDLIPSFLLLPVGIEVDAAVVGRVGVEARTARVRGLDTVVAARLLPAALDERARARIGAHANSSFVLELDLRELVVELSASLSFETPDLAPACEQLAVRLAIAQPAIYAVVQLPVVEARLNRLAADQLVDRDALSRALGCALGALDANSTAPLVLDASFASFDVEFSAPSSSPAVLLGALGAIGTTVRSLEEPLRTPLAAIVSNALGGPAREHLTRALQSALADAQLAHTCEARAPTSRPPAPEMSPAALDWGSDLSGAVGAVTAALNEALDAEQNGVRTLARAVVGAGATFNVIPEAIEPIALTLPVLDLTRVLINVSGVTLGGFDTVEQLALLAGSLISHGVSTVNISDALIAPSLALTAAMERMLVSCNLSLALEAPPALLGNVAAVGAPVELWLLRDARMDIELRNLTFSLALHLPAEAARLANVSAGQLFAGGDASRAALGCLLAAVDWPAVGVAGVAASFGAVSAATLHMPTTDARSQAVWDALAVAINELLPLFLQASATALAALGQAAAELHAVPSLDAAIDGAVGRLLAATRAQNGGEAAMDGEQALVGCVSPPPPSAPPVSPLDEYIDWSAVAPLIGLAGALGETSTIALLNELSPSVLRVHGEPAQQLAFDWQLASWFGRARPAPVLRANVRLTAAAVSGLNTLRALRLVPAALEPELPLLSGVSKEALATAWYVSASLAELNVSLTLALNVSASGDGVAELLALGGPLRVLVSARNVSTSVALAVPVLSARLANASLVLARAAAQGSLSAAVACLVGSILEPTSIALLVAEVVGLGLAHVDISLDRRSSTPAPARELAALFSAALERTGAAALGALQPYADGLIRSLLAPTSPLLARLSSALASLVPLAIDVTHGGECAGLLGVDVPLSSAPARKPRDAEGALGSAQLEQLARLLRRVDALPSLATEWARRILAPSRANGHATAAWPDLSAVVLLAAAPLPLGMGNVSIALANATVHGLLPVHRLLPLVPMRGRAREAGGGDGDAWTLVGWKELQLELGLTMRVDMPTSKSRWRARDDASSSEMASFEVALLASVGLRVPSVNVSTSVLRLNQTVARALTVEDIADEAWRGACVSALMAGAVQLVGWELDGSLTHAHVGARLLVAQQTADPSHADAEPGPRHGVGEVLPPAGPQDGGGATWTLATPVVELALAAANGALAELAAADARAGGWLVPSLSRWLLELDTAHDAAANRALQRALSGMTASLGAGGDGTAAECPALALPARSRARRLQEQARQPLFIDWAQSDLLDGLRFLLHDVLQADGISALLGAALAQGGDDESGPAAAWGQQIESGLPRAAGEGVSAVRLGELLSLDLDLGAEFGRLRVRLDELTIANIDSLRAVELFKPSLLGTVEGGQEAPALLDNTVRIGGSGARALRGSLRVSMALEGMGADLHASLDVSLSLVALDAAAEQVDARVDVRRLFSLGLEELLGATARLALDTSTATRSDRQSNGETTAAHADVERLQACLLATASEGGVRIGKLRAEPDIARLRIDRFTSAGVAARNGSGLDLAPLADALRASDETVTRLLRDALGYALPELLLPQLNEAIAHALARAAARCARERAPQFGSKSARTDEPGARWGLLIGTVVVSSCIVCAPCFLLALYVARARRAARKAAAAAGGASESGQQLARRRAHGPRAGEPGASDGGDGADEGIGEAARAWASHSLAAQAGRATGVGVAAATVLCAALFVWANAEGGASVLLLVTTPFGLELAPPPLLRMTLQSTVDDMWRSGAYPLAVIIAFFSGGWPYIKLSLLLLAWLAPPHRLPPRRRGQLLTLLHDCGKWSIVDVSVLQLLAVAFRFELALPAHWLGGLSAAKLDVYVRPERGLYNLAAANVIENLVSHAALIVHRVLQLRARARGAAAENVRPAAGQSAPVESLLRAAALEGRRKRTLALIAIGAVPISAALTVLGARAEIVRFRFEGLARAVLSEDQRVRSMSLLDVGAALPGAIFVSGASSAVELAGTRFVTALFWIFHLAMPLALAPMLAALWLLPLSLRTQRALYTAASMANAWSALDVFVLAVIAAVSEMEHFVAFVLRGRCDTLDALVAEYLLPLVEGDARCFGVTATLGAGCWISFAAVGVSLASGSFALSRAAAALDRRQQLADAARV</sequence>
<evidence type="ECO:0000256" key="3">
    <source>
        <dbReference type="PROSITE-ProRule" id="PRU00339"/>
    </source>
</evidence>
<feature type="region of interest" description="Disordered" evidence="4">
    <location>
        <begin position="352"/>
        <end position="381"/>
    </location>
</feature>
<dbReference type="PROSITE" id="PS50293">
    <property type="entry name" value="TPR_REGION"/>
    <property type="match status" value="1"/>
</dbReference>
<feature type="compositionally biased region" description="Basic and acidic residues" evidence="4">
    <location>
        <begin position="2013"/>
        <end position="2025"/>
    </location>
</feature>
<comment type="caution">
    <text evidence="6">The sequence shown here is derived from an EMBL/GenBank/DDBJ whole genome shotgun (WGS) entry which is preliminary data.</text>
</comment>
<feature type="compositionally biased region" description="Low complexity" evidence="4">
    <location>
        <begin position="365"/>
        <end position="381"/>
    </location>
</feature>
<dbReference type="InterPro" id="IPR011990">
    <property type="entry name" value="TPR-like_helical_dom_sf"/>
</dbReference>
<feature type="transmembrane region" description="Helical" evidence="5">
    <location>
        <begin position="2642"/>
        <end position="2670"/>
    </location>
</feature>
<dbReference type="Pfam" id="PF14559">
    <property type="entry name" value="TPR_19"/>
    <property type="match status" value="1"/>
</dbReference>
<feature type="region of interest" description="Disordered" evidence="4">
    <location>
        <begin position="2530"/>
        <end position="2558"/>
    </location>
</feature>
<evidence type="ECO:0000313" key="7">
    <source>
        <dbReference type="Proteomes" id="UP000751190"/>
    </source>
</evidence>
<evidence type="ECO:0000313" key="6">
    <source>
        <dbReference type="EMBL" id="KAG8461045.1"/>
    </source>
</evidence>
<keyword evidence="2 3" id="KW-0802">TPR repeat</keyword>
<accession>A0A8J6C8Y9</accession>
<dbReference type="PANTHER" id="PTHR34730">
    <property type="entry name" value="UNNAMED PRODUCT"/>
    <property type="match status" value="1"/>
</dbReference>
<evidence type="ECO:0000256" key="4">
    <source>
        <dbReference type="SAM" id="MobiDB-lite"/>
    </source>
</evidence>
<organism evidence="6 7">
    <name type="scientific">Diacronema lutheri</name>
    <name type="common">Unicellular marine alga</name>
    <name type="synonym">Monochrysis lutheri</name>
    <dbReference type="NCBI Taxonomy" id="2081491"/>
    <lineage>
        <taxon>Eukaryota</taxon>
        <taxon>Haptista</taxon>
        <taxon>Haptophyta</taxon>
        <taxon>Pavlovophyceae</taxon>
        <taxon>Pavlovales</taxon>
        <taxon>Pavlovaceae</taxon>
        <taxon>Diacronema</taxon>
    </lineage>
</organism>
<dbReference type="PROSITE" id="PS50005">
    <property type="entry name" value="TPR"/>
    <property type="match status" value="3"/>
</dbReference>
<dbReference type="InterPro" id="IPR019734">
    <property type="entry name" value="TPR_rpt"/>
</dbReference>
<feature type="repeat" description="TPR" evidence="3">
    <location>
        <begin position="576"/>
        <end position="609"/>
    </location>
</feature>
<evidence type="ECO:0008006" key="8">
    <source>
        <dbReference type="Google" id="ProtNLM"/>
    </source>
</evidence>
<keyword evidence="1" id="KW-0677">Repeat</keyword>
<dbReference type="PANTHER" id="PTHR34730:SF1">
    <property type="entry name" value="PARAQUAT-INDUCIBLE PROTEIN A"/>
    <property type="match status" value="1"/>
</dbReference>
<feature type="transmembrane region" description="Helical" evidence="5">
    <location>
        <begin position="2879"/>
        <end position="2902"/>
    </location>
</feature>
<protein>
    <recommendedName>
        <fullName evidence="8">Protein O-GlcNAc transferase</fullName>
    </recommendedName>
</protein>
<feature type="transmembrane region" description="Helical" evidence="5">
    <location>
        <begin position="2973"/>
        <end position="3001"/>
    </location>
</feature>
<dbReference type="Gene3D" id="1.25.40.10">
    <property type="entry name" value="Tetratricopeptide repeat domain"/>
    <property type="match status" value="3"/>
</dbReference>
<dbReference type="OrthoDB" id="422471at2759"/>
<feature type="transmembrane region" description="Helical" evidence="5">
    <location>
        <begin position="2487"/>
        <end position="2512"/>
    </location>
</feature>